<sequence>MAKNEMIMLTAAKGKRPERTPVWIEVQMLILPEYKKLDEKYGFDGIARNAELAARATVMPVTELGVDAAILFSDLLVPAEGMGIKVKLSDKGPKVENPVRTIKDVEKLIVPEPEEGMKNWLETIRIAKKELTGKAPIIGWVGAPFLLASFMVEGGVPAPFFNIKKMMYSEPKTVHLFFSKLADMAIKFLFAQVEAGAEITMLFDIVAGAISPWEYREFALPHVQKIVSAIKTKGLPLIYHSNGTNFLPYIKDTEIDIIGLDWTVEMKNAVKVLEGKKVMQGNMDPYLLLFGSKEQIAQSAKKIHEEAKDARAHIFSLGGWIHKDTSVEKTKYLIDLVHSL</sequence>
<gene>
    <name evidence="2" type="ORF">A2149_01785</name>
</gene>
<accession>A0A1F7RZH3</accession>
<reference evidence="2 3" key="1">
    <citation type="journal article" date="2016" name="Nat. Commun.">
        <title>Thousands of microbial genomes shed light on interconnected biogeochemical processes in an aquifer system.</title>
        <authorList>
            <person name="Anantharaman K."/>
            <person name="Brown C.T."/>
            <person name="Hug L.A."/>
            <person name="Sharon I."/>
            <person name="Castelle C.J."/>
            <person name="Probst A.J."/>
            <person name="Thomas B.C."/>
            <person name="Singh A."/>
            <person name="Wilkins M.J."/>
            <person name="Karaoz U."/>
            <person name="Brodie E.L."/>
            <person name="Williams K.H."/>
            <person name="Hubbard S.S."/>
            <person name="Banfield J.F."/>
        </authorList>
    </citation>
    <scope>NUCLEOTIDE SEQUENCE [LARGE SCALE GENOMIC DNA]</scope>
</reference>
<dbReference type="Proteomes" id="UP000178435">
    <property type="component" value="Unassembled WGS sequence"/>
</dbReference>
<comment type="caution">
    <text evidence="2">The sequence shown here is derived from an EMBL/GenBank/DDBJ whole genome shotgun (WGS) entry which is preliminary data.</text>
</comment>
<dbReference type="InterPro" id="IPR038071">
    <property type="entry name" value="UROD/MetE-like_sf"/>
</dbReference>
<dbReference type="PANTHER" id="PTHR21091">
    <property type="entry name" value="METHYLTETRAHYDROFOLATE:HOMOCYSTEINE METHYLTRANSFERASE RELATED"/>
    <property type="match status" value="1"/>
</dbReference>
<evidence type="ECO:0000313" key="3">
    <source>
        <dbReference type="Proteomes" id="UP000178435"/>
    </source>
</evidence>
<dbReference type="PANTHER" id="PTHR21091:SF169">
    <property type="entry name" value="UROPORPHYRINOGEN DECARBOXYLASE"/>
    <property type="match status" value="1"/>
</dbReference>
<dbReference type="GO" id="GO:0004853">
    <property type="term" value="F:uroporphyrinogen decarboxylase activity"/>
    <property type="evidence" value="ECO:0007669"/>
    <property type="project" value="InterPro"/>
</dbReference>
<dbReference type="SUPFAM" id="SSF51726">
    <property type="entry name" value="UROD/MetE-like"/>
    <property type="match status" value="1"/>
</dbReference>
<dbReference type="GO" id="GO:0005829">
    <property type="term" value="C:cytosol"/>
    <property type="evidence" value="ECO:0007669"/>
    <property type="project" value="TreeGrafter"/>
</dbReference>
<dbReference type="Pfam" id="PF01208">
    <property type="entry name" value="URO-D"/>
    <property type="match status" value="1"/>
</dbReference>
<name>A0A1F7RZH3_9BACT</name>
<proteinExistence type="predicted"/>
<protein>
    <recommendedName>
        <fullName evidence="1">Uroporphyrinogen decarboxylase (URO-D) domain-containing protein</fullName>
    </recommendedName>
</protein>
<dbReference type="GO" id="GO:0006783">
    <property type="term" value="P:heme biosynthetic process"/>
    <property type="evidence" value="ECO:0007669"/>
    <property type="project" value="TreeGrafter"/>
</dbReference>
<organism evidence="2 3">
    <name type="scientific">Candidatus Schekmanbacteria bacterium RBG_16_38_11</name>
    <dbReference type="NCBI Taxonomy" id="1817880"/>
    <lineage>
        <taxon>Bacteria</taxon>
        <taxon>Candidatus Schekmaniibacteriota</taxon>
    </lineage>
</organism>
<dbReference type="AlphaFoldDB" id="A0A1F7RZH3"/>
<dbReference type="EMBL" id="MGDF01000027">
    <property type="protein sequence ID" value="OGL46942.1"/>
    <property type="molecule type" value="Genomic_DNA"/>
</dbReference>
<feature type="domain" description="Uroporphyrinogen decarboxylase (URO-D)" evidence="1">
    <location>
        <begin position="8"/>
        <end position="339"/>
    </location>
</feature>
<evidence type="ECO:0000259" key="1">
    <source>
        <dbReference type="Pfam" id="PF01208"/>
    </source>
</evidence>
<dbReference type="Gene3D" id="3.20.20.210">
    <property type="match status" value="1"/>
</dbReference>
<dbReference type="InterPro" id="IPR000257">
    <property type="entry name" value="Uroporphyrinogen_deCOase"/>
</dbReference>
<evidence type="ECO:0000313" key="2">
    <source>
        <dbReference type="EMBL" id="OGL46942.1"/>
    </source>
</evidence>